<dbReference type="Gene3D" id="1.25.40.10">
    <property type="entry name" value="Tetratricopeptide repeat domain"/>
    <property type="match status" value="3"/>
</dbReference>
<feature type="repeat" description="PPR" evidence="3">
    <location>
        <begin position="321"/>
        <end position="355"/>
    </location>
</feature>
<proteinExistence type="inferred from homology"/>
<feature type="repeat" description="PPR" evidence="3">
    <location>
        <begin position="252"/>
        <end position="286"/>
    </location>
</feature>
<dbReference type="GO" id="GO:0005739">
    <property type="term" value="C:mitochondrion"/>
    <property type="evidence" value="ECO:0007669"/>
    <property type="project" value="TreeGrafter"/>
</dbReference>
<dbReference type="Proteomes" id="UP000825729">
    <property type="component" value="Unassembled WGS sequence"/>
</dbReference>
<accession>A0AAV7F2L3</accession>
<comment type="caution">
    <text evidence="4">The sequence shown here is derived from an EMBL/GenBank/DDBJ whole genome shotgun (WGS) entry which is preliminary data.</text>
</comment>
<reference evidence="4 5" key="1">
    <citation type="submission" date="2021-07" db="EMBL/GenBank/DDBJ databases">
        <title>The Aristolochia fimbriata genome: insights into angiosperm evolution, floral development and chemical biosynthesis.</title>
        <authorList>
            <person name="Jiao Y."/>
        </authorList>
    </citation>
    <scope>NUCLEOTIDE SEQUENCE [LARGE SCALE GENOMIC DNA]</scope>
    <source>
        <strain evidence="4">IBCAS-2021</strain>
        <tissue evidence="4">Leaf</tissue>
    </source>
</reference>
<dbReference type="AlphaFoldDB" id="A0AAV7F2L3"/>
<dbReference type="NCBIfam" id="TIGR00756">
    <property type="entry name" value="PPR"/>
    <property type="match status" value="2"/>
</dbReference>
<dbReference type="Pfam" id="PF01535">
    <property type="entry name" value="PPR"/>
    <property type="match status" value="2"/>
</dbReference>
<evidence type="ECO:0000256" key="2">
    <source>
        <dbReference type="ARBA" id="ARBA00022737"/>
    </source>
</evidence>
<comment type="similarity">
    <text evidence="1">Belongs to the PPR family. P subfamily.</text>
</comment>
<dbReference type="PANTHER" id="PTHR45717:SF15">
    <property type="entry name" value="AGL218WP"/>
    <property type="match status" value="1"/>
</dbReference>
<evidence type="ECO:0000313" key="5">
    <source>
        <dbReference type="Proteomes" id="UP000825729"/>
    </source>
</evidence>
<protein>
    <recommendedName>
        <fullName evidence="6">Pentatricopeptide repeat-containing protein</fullName>
    </recommendedName>
</protein>
<sequence length="608" mass="69560">MNMWAVRRVFDFNRKPSNHLTAPWAFCVQSIVSRYDYQGQAMPNPDQRYYSTVGPRAARGYSCSPILLVKFSLETLSLSSPVNATANGKEDAAELENHIVFRNANHLDDQAEITSESEASLSGRDGYLSEVNQSDLVCSDVKLDVDPDNGTQKTDLFDVINWTPNSQISAAIDKWLQEGNSVAQTDILVTMSRLRRCKMFGKALRFVEWLEASKRLDFNEQDYASRLDLVAKVQGLDQAEKYINKIPEPFQGELVYRTLLANYSANRNLKKSEDIFNRMRNLGFRLSAFSCDQLLLLYKKYDEKKIADVLSLMELENVEPSLITYRLLIDAKGRSGDLAGMEQVLERMKAEGIGLTFRIKSVVAKSYIYGGFHEKAEVILKEMEEHRWACSYLFPLYAILGKASSVEHVWKLHETSLSIHEYLSVIEAWGKLGQVQKAEEAFEKLEKKWKLSSKCYTALLKVYAHNRLLNKAKSLLRKMSDNKHHMGPYAWDAIVRMYATVGEVETADSILQMANVKAPYSSFMVLLCQYAQRGDIHNTEKIFQRYREAGHAVRRQQYQPLLQAYLNARAPAYGFRERLKADNILLNRSLSGTLKQVEAFNKWNLFNS</sequence>
<dbReference type="GO" id="GO:0003729">
    <property type="term" value="F:mRNA binding"/>
    <property type="evidence" value="ECO:0007669"/>
    <property type="project" value="UniProtKB-ARBA"/>
</dbReference>
<dbReference type="PANTHER" id="PTHR45717">
    <property type="entry name" value="OS12G0527900 PROTEIN"/>
    <property type="match status" value="1"/>
</dbReference>
<evidence type="ECO:0000256" key="1">
    <source>
        <dbReference type="ARBA" id="ARBA00007626"/>
    </source>
</evidence>
<evidence type="ECO:0000256" key="3">
    <source>
        <dbReference type="PROSITE-ProRule" id="PRU00708"/>
    </source>
</evidence>
<dbReference type="InterPro" id="IPR011990">
    <property type="entry name" value="TPR-like_helical_dom_sf"/>
</dbReference>
<organism evidence="4 5">
    <name type="scientific">Aristolochia fimbriata</name>
    <name type="common">White veined hardy Dutchman's pipe vine</name>
    <dbReference type="NCBI Taxonomy" id="158543"/>
    <lineage>
        <taxon>Eukaryota</taxon>
        <taxon>Viridiplantae</taxon>
        <taxon>Streptophyta</taxon>
        <taxon>Embryophyta</taxon>
        <taxon>Tracheophyta</taxon>
        <taxon>Spermatophyta</taxon>
        <taxon>Magnoliopsida</taxon>
        <taxon>Magnoliidae</taxon>
        <taxon>Piperales</taxon>
        <taxon>Aristolochiaceae</taxon>
        <taxon>Aristolochia</taxon>
    </lineage>
</organism>
<dbReference type="InterPro" id="IPR002885">
    <property type="entry name" value="PPR_rpt"/>
</dbReference>
<keyword evidence="2" id="KW-0677">Repeat</keyword>
<name>A0AAV7F2L3_ARIFI</name>
<dbReference type="EMBL" id="JAINDJ010000003">
    <property type="protein sequence ID" value="KAG9454899.1"/>
    <property type="molecule type" value="Genomic_DNA"/>
</dbReference>
<dbReference type="PROSITE" id="PS51375">
    <property type="entry name" value="PPR"/>
    <property type="match status" value="2"/>
</dbReference>
<dbReference type="Pfam" id="PF13812">
    <property type="entry name" value="PPR_3"/>
    <property type="match status" value="1"/>
</dbReference>
<keyword evidence="5" id="KW-1185">Reference proteome</keyword>
<evidence type="ECO:0008006" key="6">
    <source>
        <dbReference type="Google" id="ProtNLM"/>
    </source>
</evidence>
<evidence type="ECO:0000313" key="4">
    <source>
        <dbReference type="EMBL" id="KAG9454899.1"/>
    </source>
</evidence>
<gene>
    <name evidence="4" type="ORF">H6P81_007803</name>
</gene>